<feature type="region of interest" description="Disordered" evidence="2">
    <location>
        <begin position="213"/>
        <end position="383"/>
    </location>
</feature>
<dbReference type="Proteomes" id="UP001189429">
    <property type="component" value="Unassembled WGS sequence"/>
</dbReference>
<dbReference type="Gene3D" id="3.90.226.10">
    <property type="entry name" value="2-enoyl-CoA Hydratase, Chain A, domain 1"/>
    <property type="match status" value="1"/>
</dbReference>
<feature type="compositionally biased region" description="Low complexity" evidence="2">
    <location>
        <begin position="213"/>
        <end position="230"/>
    </location>
</feature>
<dbReference type="SUPFAM" id="SSF52096">
    <property type="entry name" value="ClpP/crotonase"/>
    <property type="match status" value="1"/>
</dbReference>
<keyword evidence="5" id="KW-1185">Reference proteome</keyword>
<name>A0ABN9QCP2_9DINO</name>
<comment type="caution">
    <text evidence="4">The sequence shown here is derived from an EMBL/GenBank/DDBJ whole genome shotgun (WGS) entry which is preliminary data.</text>
</comment>
<evidence type="ECO:0000313" key="4">
    <source>
        <dbReference type="EMBL" id="CAK0802333.1"/>
    </source>
</evidence>
<feature type="region of interest" description="Disordered" evidence="2">
    <location>
        <begin position="592"/>
        <end position="642"/>
    </location>
</feature>
<proteinExistence type="predicted"/>
<organism evidence="4 5">
    <name type="scientific">Prorocentrum cordatum</name>
    <dbReference type="NCBI Taxonomy" id="2364126"/>
    <lineage>
        <taxon>Eukaryota</taxon>
        <taxon>Sar</taxon>
        <taxon>Alveolata</taxon>
        <taxon>Dinophyceae</taxon>
        <taxon>Prorocentrales</taxon>
        <taxon>Prorocentraceae</taxon>
        <taxon>Prorocentrum</taxon>
    </lineage>
</organism>
<evidence type="ECO:0000313" key="5">
    <source>
        <dbReference type="Proteomes" id="UP001189429"/>
    </source>
</evidence>
<feature type="compositionally biased region" description="Low complexity" evidence="2">
    <location>
        <begin position="298"/>
        <end position="328"/>
    </location>
</feature>
<feature type="transmembrane region" description="Helical" evidence="3">
    <location>
        <begin position="1761"/>
        <end position="1784"/>
    </location>
</feature>
<gene>
    <name evidence="4" type="ORF">PCOR1329_LOCUS9886</name>
</gene>
<protein>
    <submittedName>
        <fullName evidence="4">Uncharacterized protein</fullName>
    </submittedName>
</protein>
<reference evidence="4" key="1">
    <citation type="submission" date="2023-10" db="EMBL/GenBank/DDBJ databases">
        <authorList>
            <person name="Chen Y."/>
            <person name="Shah S."/>
            <person name="Dougan E. K."/>
            <person name="Thang M."/>
            <person name="Chan C."/>
        </authorList>
    </citation>
    <scope>NUCLEOTIDE SEQUENCE [LARGE SCALE GENOMIC DNA]</scope>
</reference>
<feature type="region of interest" description="Disordered" evidence="2">
    <location>
        <begin position="1862"/>
        <end position="1915"/>
    </location>
</feature>
<keyword evidence="3" id="KW-0472">Membrane</keyword>
<evidence type="ECO:0000256" key="2">
    <source>
        <dbReference type="SAM" id="MobiDB-lite"/>
    </source>
</evidence>
<feature type="coiled-coil region" evidence="1">
    <location>
        <begin position="483"/>
        <end position="510"/>
    </location>
</feature>
<sequence length="1915" mass="203370">MPPAMICTPPFWTPPSWPPPISVTAPRIVPEGCSSINFPRLLGEDGARAMLEEARRVGAAEALAMGLVQEVVEMPRLLGRAREIAEERAARGRPRRFLELGGAEWHAALREANRQESVALAESFLQRPFLEGQYLAAAAKGVDQLEFWKARDGDPNPTDEDEDPVLLRAAMAADDDLDRRIAEASAAVEALRLQSSKLDEELELRAARVAPRAGGAEEFGAPGPSAALPAPWAPAAPPAAVQEALQQPLDATQPSPLGAARVASAEAQRPGTPKEEDERCPDVAPGAALPASRTSSPAAEVAEAQAWEAARPTARSPSPEEPAAAEGEPAPPAAPEAAAERPGADSPDAAEGGAAGRAWERPVGPRLAGPRLAGVGVGPPPVERAARDGKELCAALGRALAPEGRAEADAAPALRAACEFLEDARDTVAEFQSWQNSTEQLGGPGVEVEIDEVRVFQGPGVQGIWGSGPRGFHATPVATSAAIEAAEVRIERLRRQLREAEDDLQALHGVAWLRQPFLRLRRAIEIVHAATCPNQLPTGKLRARCGACAPGDVAAALEMRCKRVRVRTREGGGDLAEDDDWERRRLERRARLQRHAGPRAARGGSEGHGEDRAAPAAAAPAPRAPPRAAAGAGGGPAAAEAPSAGGRAAAAAAPATGQALLQELDGASRLGFEDPRWLSTCAALKGGAHMLTVGQLLRAVECLASAPRGAGGVGAAAANSACREAADALLACLAPQLGSLGVAAVVDALRLMASFGVAEQTYLDMLLSQLAVLGRRDRAALAVSVVAAAGSIGSLHANGVSAKKAASAAGSAANKRCVEFLAEEVVARLGEFREEQLAGVGAPFVVSFLDDTQRRAFLRRSAELEVGLRVTSSEWLGAMKEIERAVRSQSFAFVASLPDQAKVFMKTLPATRVKFAHSSEFQAMGFDNTVERTVKRIRNDDFGCWLQRETAYRARIFYETIRKANRYPVSQSGHTREQACHRGVGMATPARSLLLEREETGYGENDPLVDHEFQQSSDASGPDLAGLLRYCRFRIDGFEGEKHAVFIPEGTPLSRELIQEICELLDRDPPSMTLSGQGTLLHPMMIATPELRACQGFRPLVEEAHSSLGIRKKSEGCWCGATSDAGRPDDGSLSEAQSQALQDFANAVLDKKITSMVGSIASAASETNTWFLTGPTVSTFDVFLQQCVQCDCAEPFRVVAAHMQDAAWMRCKTSIELMRMLFAKSRPLNSCCAEELECTELPGSFWQPESNQANPEFSQHGFGFWSFQKASSAYADRHPVTQFPWPFADLFLLRFRALHDGVPSAPVQADWTFATEQALDSNAAGFQHDFLGPTGSIFVGGATKGKLIQCIQSACPTVIMDNTPGVSKQWGSLVSLIRRVLDSVAKKEFRALGHCGGSSDMWDMLPPLTDGMSILQALSPSRVLDYIDTMFSTVAMEQRSRLTLGDVVFVLETAKSRPQTFKEAVQVLNPLEDSPEDAICCVTSMLCSSMSAKEASPAHRGLVLQGWRLHHRLTRRADTQRRLATLLAVATSVILLASICVAVALIDGQLEGVRLDEGRLEQSLEVDGGLGSGEEEPLGSWLRLALSVAAAALPLLAGALVRLHGRLRPVQEAARAQLAAAQVVAEIYFFLGGTCRAAEPDQADHARRLARRLREISGEALAGLADGGDDDDGPAPDFAADPGALRRHVSLSLYGVSERGGRCSQLLACLGGGDPRDDLAQGGADPLLPVSVESYVSTRMAPLAKRYSRWARAMNASRTHLGLLVFLLLCGATVLGAMGLVVVIPPTLGLASCIATLQARLAPAASVSAVNYALSALTNLDLHWHGLSVAERSSEDTKHRLVSSTEQIALAVAMAVTQIPDLGDDDDEDQDGGPIVGRHAARGAATAPCGRRPKGAVTPRSGGTPPPSARVARVW</sequence>
<keyword evidence="1" id="KW-0175">Coiled coil</keyword>
<dbReference type="EMBL" id="CAUYUJ010002780">
    <property type="protein sequence ID" value="CAK0802333.1"/>
    <property type="molecule type" value="Genomic_DNA"/>
</dbReference>
<evidence type="ECO:0000256" key="3">
    <source>
        <dbReference type="SAM" id="Phobius"/>
    </source>
</evidence>
<feature type="compositionally biased region" description="Low complexity" evidence="2">
    <location>
        <begin position="238"/>
        <end position="249"/>
    </location>
</feature>
<accession>A0ABN9QCP2</accession>
<feature type="transmembrane region" description="Helical" evidence="3">
    <location>
        <begin position="1523"/>
        <end position="1546"/>
    </location>
</feature>
<keyword evidence="3" id="KW-0812">Transmembrane</keyword>
<feature type="compositionally biased region" description="Basic and acidic residues" evidence="2">
    <location>
        <begin position="272"/>
        <end position="281"/>
    </location>
</feature>
<feature type="compositionally biased region" description="Low complexity" evidence="2">
    <location>
        <begin position="614"/>
        <end position="630"/>
    </location>
</feature>
<evidence type="ECO:0000256" key="1">
    <source>
        <dbReference type="SAM" id="Coils"/>
    </source>
</evidence>
<feature type="compositionally biased region" description="Acidic residues" evidence="2">
    <location>
        <begin position="1862"/>
        <end position="1871"/>
    </location>
</feature>
<dbReference type="InterPro" id="IPR029045">
    <property type="entry name" value="ClpP/crotonase-like_dom_sf"/>
</dbReference>
<keyword evidence="3" id="KW-1133">Transmembrane helix</keyword>